<name>A0A8T0XL86_PANVG</name>
<dbReference type="Proteomes" id="UP000823388">
    <property type="component" value="Chromosome 1K"/>
</dbReference>
<dbReference type="InterPro" id="IPR036787">
    <property type="entry name" value="T_IF-3_N_sf"/>
</dbReference>
<proteinExistence type="inferred from homology"/>
<comment type="caution">
    <text evidence="7">The sequence shown here is derived from an EMBL/GenBank/DDBJ whole genome shotgun (WGS) entry which is preliminary data.</text>
</comment>
<evidence type="ECO:0000256" key="2">
    <source>
        <dbReference type="ARBA" id="ARBA00022540"/>
    </source>
</evidence>
<feature type="region of interest" description="Disordered" evidence="4">
    <location>
        <begin position="262"/>
        <end position="303"/>
    </location>
</feature>
<evidence type="ECO:0000259" key="5">
    <source>
        <dbReference type="Pfam" id="PF00707"/>
    </source>
</evidence>
<dbReference type="Pfam" id="PF05198">
    <property type="entry name" value="IF3_N"/>
    <property type="match status" value="1"/>
</dbReference>
<dbReference type="EMBL" id="CM029037">
    <property type="protein sequence ID" value="KAG2662201.1"/>
    <property type="molecule type" value="Genomic_DNA"/>
</dbReference>
<feature type="compositionally biased region" description="Acidic residues" evidence="4">
    <location>
        <begin position="279"/>
        <end position="289"/>
    </location>
</feature>
<evidence type="ECO:0008006" key="9">
    <source>
        <dbReference type="Google" id="ProtNLM"/>
    </source>
</evidence>
<feature type="domain" description="Translation initiation factor 3 N-terminal" evidence="6">
    <location>
        <begin position="93"/>
        <end position="161"/>
    </location>
</feature>
<organism evidence="7 8">
    <name type="scientific">Panicum virgatum</name>
    <name type="common">Blackwell switchgrass</name>
    <dbReference type="NCBI Taxonomy" id="38727"/>
    <lineage>
        <taxon>Eukaryota</taxon>
        <taxon>Viridiplantae</taxon>
        <taxon>Streptophyta</taxon>
        <taxon>Embryophyta</taxon>
        <taxon>Tracheophyta</taxon>
        <taxon>Spermatophyta</taxon>
        <taxon>Magnoliopsida</taxon>
        <taxon>Liliopsida</taxon>
        <taxon>Poales</taxon>
        <taxon>Poaceae</taxon>
        <taxon>PACMAD clade</taxon>
        <taxon>Panicoideae</taxon>
        <taxon>Panicodae</taxon>
        <taxon>Paniceae</taxon>
        <taxon>Panicinae</taxon>
        <taxon>Panicum</taxon>
        <taxon>Panicum sect. Hiantes</taxon>
    </lineage>
</organism>
<evidence type="ECO:0000256" key="1">
    <source>
        <dbReference type="ARBA" id="ARBA00005439"/>
    </source>
</evidence>
<dbReference type="FunFam" id="3.10.20.80:FF:000006">
    <property type="entry name" value="Translation initiation factor IF-3"/>
    <property type="match status" value="1"/>
</dbReference>
<feature type="compositionally biased region" description="Acidic residues" evidence="4">
    <location>
        <begin position="60"/>
        <end position="69"/>
    </location>
</feature>
<accession>A0A8T0XL86</accession>
<protein>
    <recommendedName>
        <fullName evidence="9">Translation initiation factor IF-3</fullName>
    </recommendedName>
</protein>
<dbReference type="Gene3D" id="3.10.20.80">
    <property type="entry name" value="Translation initiation factor 3 (IF-3), N-terminal domain"/>
    <property type="match status" value="1"/>
</dbReference>
<reference evidence="7" key="1">
    <citation type="submission" date="2020-05" db="EMBL/GenBank/DDBJ databases">
        <title>WGS assembly of Panicum virgatum.</title>
        <authorList>
            <person name="Lovell J.T."/>
            <person name="Jenkins J."/>
            <person name="Shu S."/>
            <person name="Juenger T.E."/>
            <person name="Schmutz J."/>
        </authorList>
    </citation>
    <scope>NUCLEOTIDE SEQUENCE</scope>
    <source>
        <strain evidence="7">AP13</strain>
    </source>
</reference>
<comment type="similarity">
    <text evidence="1">Belongs to the IF-3 family.</text>
</comment>
<dbReference type="GO" id="GO:0005737">
    <property type="term" value="C:cytoplasm"/>
    <property type="evidence" value="ECO:0007669"/>
    <property type="project" value="UniProtKB-ARBA"/>
</dbReference>
<dbReference type="InterPro" id="IPR036788">
    <property type="entry name" value="T_IF-3_C_sf"/>
</dbReference>
<keyword evidence="3" id="KW-0648">Protein biosynthesis</keyword>
<evidence type="ECO:0000259" key="6">
    <source>
        <dbReference type="Pfam" id="PF05198"/>
    </source>
</evidence>
<feature type="region of interest" description="Disordered" evidence="4">
    <location>
        <begin position="19"/>
        <end position="38"/>
    </location>
</feature>
<dbReference type="PANTHER" id="PTHR10938">
    <property type="entry name" value="TRANSLATION INITIATION FACTOR IF-3"/>
    <property type="match status" value="1"/>
</dbReference>
<keyword evidence="2" id="KW-0396">Initiation factor</keyword>
<dbReference type="PANTHER" id="PTHR10938:SF0">
    <property type="entry name" value="TRANSLATION INITIATION FACTOR IF-3, MITOCHONDRIAL"/>
    <property type="match status" value="1"/>
</dbReference>
<dbReference type="GO" id="GO:0003743">
    <property type="term" value="F:translation initiation factor activity"/>
    <property type="evidence" value="ECO:0007669"/>
    <property type="project" value="UniProtKB-KW"/>
</dbReference>
<feature type="compositionally biased region" description="Basic and acidic residues" evidence="4">
    <location>
        <begin position="262"/>
        <end position="278"/>
    </location>
</feature>
<dbReference type="InterPro" id="IPR019815">
    <property type="entry name" value="Translation_initiation_fac_3_C"/>
</dbReference>
<dbReference type="EMBL" id="CM029037">
    <property type="protein sequence ID" value="KAG2662204.1"/>
    <property type="molecule type" value="Genomic_DNA"/>
</dbReference>
<feature type="region of interest" description="Disordered" evidence="4">
    <location>
        <begin position="56"/>
        <end position="91"/>
    </location>
</feature>
<keyword evidence="8" id="KW-1185">Reference proteome</keyword>
<dbReference type="Gene3D" id="3.30.110.10">
    <property type="entry name" value="Translation initiation factor 3 (IF-3), C-terminal domain"/>
    <property type="match status" value="1"/>
</dbReference>
<feature type="compositionally biased region" description="Low complexity" evidence="4">
    <location>
        <begin position="27"/>
        <end position="38"/>
    </location>
</feature>
<dbReference type="AlphaFoldDB" id="A0A8T0XL86"/>
<evidence type="ECO:0000313" key="8">
    <source>
        <dbReference type="Proteomes" id="UP000823388"/>
    </source>
</evidence>
<dbReference type="NCBIfam" id="TIGR00168">
    <property type="entry name" value="infC"/>
    <property type="match status" value="1"/>
</dbReference>
<dbReference type="GO" id="GO:0032790">
    <property type="term" value="P:ribosome disassembly"/>
    <property type="evidence" value="ECO:0007669"/>
    <property type="project" value="TreeGrafter"/>
</dbReference>
<dbReference type="Pfam" id="PF00707">
    <property type="entry name" value="IF3_C"/>
    <property type="match status" value="1"/>
</dbReference>
<dbReference type="InterPro" id="IPR019814">
    <property type="entry name" value="Translation_initiation_fac_3_N"/>
</dbReference>
<sequence length="303" mass="33956">MVGVAAGFAFAPAVSRAPYRPGAVSNASGPPSSSARFPARPWAPARLVVVARYSSSPSYESDEEEDEEALGGGGWGRRDRGPDPDSDPALDIERIESSTVRLLDEQKRMVGVVSVSEAVQIADDNDLILAILSLDGDPPVLRLFEERDYKKHRYEQQKKKKIQQKRSVAKRMGLKELKMGYNIDVHDYSVRLKAARKFLKAGDKIIVNLKGRENLYKKEAIELLRRFQNDVGELATEESKNFVERNIYVVLVPNKIAIQKEQDELNRKDTAKEEKDQSDGDDELLTEQLEESKEPEAEVSANV</sequence>
<evidence type="ECO:0000256" key="3">
    <source>
        <dbReference type="ARBA" id="ARBA00022917"/>
    </source>
</evidence>
<feature type="domain" description="Translation initiation factor 3 C-terminal" evidence="5">
    <location>
        <begin position="174"/>
        <end position="254"/>
    </location>
</feature>
<evidence type="ECO:0000313" key="7">
    <source>
        <dbReference type="EMBL" id="KAG2662201.1"/>
    </source>
</evidence>
<gene>
    <name evidence="7" type="ORF">PVAP13_1KG534300</name>
</gene>
<evidence type="ECO:0000256" key="4">
    <source>
        <dbReference type="SAM" id="MobiDB-lite"/>
    </source>
</evidence>
<dbReference type="SUPFAM" id="SSF55200">
    <property type="entry name" value="Translation initiation factor IF3, C-terminal domain"/>
    <property type="match status" value="1"/>
</dbReference>
<dbReference type="FunFam" id="3.30.110.10:FF:000003">
    <property type="entry name" value="Translation initiation factor IF-3"/>
    <property type="match status" value="1"/>
</dbReference>
<dbReference type="SUPFAM" id="SSF54364">
    <property type="entry name" value="Translation initiation factor IF3, N-terminal domain"/>
    <property type="match status" value="1"/>
</dbReference>
<dbReference type="InterPro" id="IPR001288">
    <property type="entry name" value="Translation_initiation_fac_3"/>
</dbReference>
<dbReference type="GO" id="GO:0043022">
    <property type="term" value="F:ribosome binding"/>
    <property type="evidence" value="ECO:0007669"/>
    <property type="project" value="TreeGrafter"/>
</dbReference>